<evidence type="ECO:0000313" key="3">
    <source>
        <dbReference type="Proteomes" id="UP001501509"/>
    </source>
</evidence>
<evidence type="ECO:0000313" key="2">
    <source>
        <dbReference type="EMBL" id="GAA2619631.1"/>
    </source>
</evidence>
<reference evidence="2 3" key="1">
    <citation type="journal article" date="2019" name="Int. J. Syst. Evol. Microbiol.">
        <title>The Global Catalogue of Microorganisms (GCM) 10K type strain sequencing project: providing services to taxonomists for standard genome sequencing and annotation.</title>
        <authorList>
            <consortium name="The Broad Institute Genomics Platform"/>
            <consortium name="The Broad Institute Genome Sequencing Center for Infectious Disease"/>
            <person name="Wu L."/>
            <person name="Ma J."/>
        </authorList>
    </citation>
    <scope>NUCLEOTIDE SEQUENCE [LARGE SCALE GENOMIC DNA]</scope>
    <source>
        <strain evidence="2 3">JCM 6833</strain>
    </source>
</reference>
<organism evidence="2 3">
    <name type="scientific">Actinomadura fulvescens</name>
    <dbReference type="NCBI Taxonomy" id="46160"/>
    <lineage>
        <taxon>Bacteria</taxon>
        <taxon>Bacillati</taxon>
        <taxon>Actinomycetota</taxon>
        <taxon>Actinomycetes</taxon>
        <taxon>Streptosporangiales</taxon>
        <taxon>Thermomonosporaceae</taxon>
        <taxon>Actinomadura</taxon>
    </lineage>
</organism>
<keyword evidence="1" id="KW-1133">Transmembrane helix</keyword>
<proteinExistence type="predicted"/>
<comment type="caution">
    <text evidence="2">The sequence shown here is derived from an EMBL/GenBank/DDBJ whole genome shotgun (WGS) entry which is preliminary data.</text>
</comment>
<keyword evidence="1" id="KW-0812">Transmembrane</keyword>
<protein>
    <submittedName>
        <fullName evidence="2">Uncharacterized protein</fullName>
    </submittedName>
</protein>
<dbReference type="EMBL" id="BAAATD010000009">
    <property type="protein sequence ID" value="GAA2619631.1"/>
    <property type="molecule type" value="Genomic_DNA"/>
</dbReference>
<sequence>MRRTSRGHTKPDDETSEYLPVVLSEYALAIGAGLILLTALLRAHRQAASRHARMASFLAAAVLREQSEAHAGARVRRSELLRAAWKRPDAYRGRCGGRLWDHSCGGRCRSPRGRLVDCGF</sequence>
<accession>A0ABN3Q7X4</accession>
<name>A0ABN3Q7X4_9ACTN</name>
<gene>
    <name evidence="2" type="ORF">GCM10010411_64270</name>
</gene>
<feature type="transmembrane region" description="Helical" evidence="1">
    <location>
        <begin position="26"/>
        <end position="44"/>
    </location>
</feature>
<keyword evidence="1" id="KW-0472">Membrane</keyword>
<keyword evidence="3" id="KW-1185">Reference proteome</keyword>
<dbReference type="Proteomes" id="UP001501509">
    <property type="component" value="Unassembled WGS sequence"/>
</dbReference>
<evidence type="ECO:0000256" key="1">
    <source>
        <dbReference type="SAM" id="Phobius"/>
    </source>
</evidence>